<evidence type="ECO:0000256" key="1">
    <source>
        <dbReference type="ARBA" id="ARBA00004141"/>
    </source>
</evidence>
<protein>
    <recommendedName>
        <fullName evidence="6">O-antigen ligase-related domain-containing protein</fullName>
    </recommendedName>
</protein>
<keyword evidence="3 5" id="KW-1133">Transmembrane helix</keyword>
<keyword evidence="4 5" id="KW-0472">Membrane</keyword>
<evidence type="ECO:0000259" key="6">
    <source>
        <dbReference type="Pfam" id="PF04932"/>
    </source>
</evidence>
<evidence type="ECO:0000313" key="8">
    <source>
        <dbReference type="Proteomes" id="UP000422764"/>
    </source>
</evidence>
<feature type="transmembrane region" description="Helical" evidence="5">
    <location>
        <begin position="332"/>
        <end position="351"/>
    </location>
</feature>
<feature type="transmembrane region" description="Helical" evidence="5">
    <location>
        <begin position="200"/>
        <end position="218"/>
    </location>
</feature>
<feature type="transmembrane region" description="Helical" evidence="5">
    <location>
        <begin position="366"/>
        <end position="382"/>
    </location>
</feature>
<evidence type="ECO:0000256" key="3">
    <source>
        <dbReference type="ARBA" id="ARBA00022989"/>
    </source>
</evidence>
<evidence type="ECO:0000256" key="5">
    <source>
        <dbReference type="SAM" id="Phobius"/>
    </source>
</evidence>
<dbReference type="Pfam" id="PF04932">
    <property type="entry name" value="Wzy_C"/>
    <property type="match status" value="1"/>
</dbReference>
<dbReference type="GO" id="GO:0016020">
    <property type="term" value="C:membrane"/>
    <property type="evidence" value="ECO:0007669"/>
    <property type="project" value="UniProtKB-SubCell"/>
</dbReference>
<feature type="transmembrane region" description="Helical" evidence="5">
    <location>
        <begin position="175"/>
        <end position="193"/>
    </location>
</feature>
<comment type="subcellular location">
    <subcellularLocation>
        <location evidence="1">Membrane</location>
        <topology evidence="1">Multi-pass membrane protein</topology>
    </subcellularLocation>
</comment>
<dbReference type="EMBL" id="CP046522">
    <property type="protein sequence ID" value="QGU94997.1"/>
    <property type="molecule type" value="Genomic_DNA"/>
</dbReference>
<dbReference type="Proteomes" id="UP000422764">
    <property type="component" value="Chromosome"/>
</dbReference>
<feature type="transmembrane region" description="Helical" evidence="5">
    <location>
        <begin position="394"/>
        <end position="412"/>
    </location>
</feature>
<evidence type="ECO:0000256" key="4">
    <source>
        <dbReference type="ARBA" id="ARBA00023136"/>
    </source>
</evidence>
<dbReference type="InterPro" id="IPR051533">
    <property type="entry name" value="WaaL-like"/>
</dbReference>
<gene>
    <name evidence="7" type="ORF">GOM49_07755</name>
</gene>
<feature type="transmembrane region" description="Helical" evidence="5">
    <location>
        <begin position="62"/>
        <end position="87"/>
    </location>
</feature>
<keyword evidence="8" id="KW-1185">Reference proteome</keyword>
<feature type="transmembrane region" description="Helical" evidence="5">
    <location>
        <begin position="99"/>
        <end position="115"/>
    </location>
</feature>
<feature type="transmembrane region" description="Helical" evidence="5">
    <location>
        <begin position="31"/>
        <end position="50"/>
    </location>
</feature>
<feature type="transmembrane region" description="Helical" evidence="5">
    <location>
        <begin position="127"/>
        <end position="145"/>
    </location>
</feature>
<dbReference type="PANTHER" id="PTHR37422:SF17">
    <property type="entry name" value="O-ANTIGEN LIGASE"/>
    <property type="match status" value="1"/>
</dbReference>
<accession>A0A6I6F2X3</accession>
<proteinExistence type="predicted"/>
<dbReference type="PANTHER" id="PTHR37422">
    <property type="entry name" value="TEICHURONIC ACID BIOSYNTHESIS PROTEIN TUAE"/>
    <property type="match status" value="1"/>
</dbReference>
<dbReference type="InterPro" id="IPR007016">
    <property type="entry name" value="O-antigen_ligase-rel_domated"/>
</dbReference>
<organism evidence="7 8">
    <name type="scientific">Clostridium bovifaecis</name>
    <dbReference type="NCBI Taxonomy" id="2184719"/>
    <lineage>
        <taxon>Bacteria</taxon>
        <taxon>Bacillati</taxon>
        <taxon>Bacillota</taxon>
        <taxon>Clostridia</taxon>
        <taxon>Eubacteriales</taxon>
        <taxon>Clostridiaceae</taxon>
        <taxon>Clostridium</taxon>
    </lineage>
</organism>
<evidence type="ECO:0000313" key="7">
    <source>
        <dbReference type="EMBL" id="QGU94997.1"/>
    </source>
</evidence>
<evidence type="ECO:0000256" key="2">
    <source>
        <dbReference type="ARBA" id="ARBA00022692"/>
    </source>
</evidence>
<feature type="domain" description="O-antigen ligase-related" evidence="6">
    <location>
        <begin position="207"/>
        <end position="341"/>
    </location>
</feature>
<sequence length="417" mass="47907">MKNKLLCYLLYLYLICQALVPTKFKLNETIFYGDIVLFTIILVYLISIFISSDTRKRFMVGLGDFFTSYWSIAMVLLAVIMGISTAYAADKMLSISETIRFTLYIIIYFIIKYEVNSKKVIDNMLKLYISACVMVSAFGILQYFTKIGLDKKFIYYGKGLSVDFRITSTMDNPNSLGAFLALTVFPLIALTIYEEARIKKLLYAGSTLIILSNIILSMSRNTWLGILIGLVLIVIMYNWKGIILLILGGGISLIIPQVRHRIKDFSSILEDPRIKMWKIAVKMIKDHPVLGVGNGNYTVLYGDYIKKYPQLKYGIYTEFPSHNSYLKIQSELGIPGISVFILMLLSILIRIKEMINVTNDKFYKGFYRGFFVSVIVFFIMNISDNLFFVPKVSMYFWILVAISEAIIYNNSYEFNSY</sequence>
<reference evidence="7 8" key="1">
    <citation type="submission" date="2019-12" db="EMBL/GenBank/DDBJ databases">
        <title>Genome sequenceing of Clostridium bovifaecis.</title>
        <authorList>
            <person name="Yao Y."/>
        </authorList>
    </citation>
    <scope>NUCLEOTIDE SEQUENCE [LARGE SCALE GENOMIC DNA]</scope>
    <source>
        <strain evidence="7 8">BXX</strain>
    </source>
</reference>
<keyword evidence="2 5" id="KW-0812">Transmembrane</keyword>
<feature type="transmembrane region" description="Helical" evidence="5">
    <location>
        <begin position="224"/>
        <end position="255"/>
    </location>
</feature>
<dbReference type="AlphaFoldDB" id="A0A6I6F2X3"/>
<name>A0A6I6F2X3_9CLOT</name>